<evidence type="ECO:0000256" key="1">
    <source>
        <dbReference type="SAM" id="MobiDB-lite"/>
    </source>
</evidence>
<feature type="region of interest" description="Disordered" evidence="1">
    <location>
        <begin position="18"/>
        <end position="56"/>
    </location>
</feature>
<organism evidence="2 3">
    <name type="scientific">Solanum tuberosum</name>
    <name type="common">Potato</name>
    <dbReference type="NCBI Taxonomy" id="4113"/>
    <lineage>
        <taxon>Eukaryota</taxon>
        <taxon>Viridiplantae</taxon>
        <taxon>Streptophyta</taxon>
        <taxon>Embryophyta</taxon>
        <taxon>Tracheophyta</taxon>
        <taxon>Spermatophyta</taxon>
        <taxon>Magnoliopsida</taxon>
        <taxon>eudicotyledons</taxon>
        <taxon>Gunneridae</taxon>
        <taxon>Pentapetalae</taxon>
        <taxon>asterids</taxon>
        <taxon>lamiids</taxon>
        <taxon>Solanales</taxon>
        <taxon>Solanaceae</taxon>
        <taxon>Solanoideae</taxon>
        <taxon>Solaneae</taxon>
        <taxon>Solanum</taxon>
    </lineage>
</organism>
<evidence type="ECO:0000313" key="2">
    <source>
        <dbReference type="EMBL" id="KAH0781725.1"/>
    </source>
</evidence>
<dbReference type="Proteomes" id="UP000826656">
    <property type="component" value="Unassembled WGS sequence"/>
</dbReference>
<evidence type="ECO:0000313" key="3">
    <source>
        <dbReference type="Proteomes" id="UP000826656"/>
    </source>
</evidence>
<gene>
    <name evidence="2" type="ORF">KY290_001323</name>
</gene>
<accession>A0ABQ7WP38</accession>
<name>A0ABQ7WP38_SOLTU</name>
<comment type="caution">
    <text evidence="2">The sequence shown here is derived from an EMBL/GenBank/DDBJ whole genome shotgun (WGS) entry which is preliminary data.</text>
</comment>
<reference evidence="2 3" key="1">
    <citation type="journal article" date="2021" name="bioRxiv">
        <title>Chromosome-scale and haplotype-resolved genome assembly of a tetraploid potato cultivar.</title>
        <authorList>
            <person name="Sun H."/>
            <person name="Jiao W.-B."/>
            <person name="Krause K."/>
            <person name="Campoy J.A."/>
            <person name="Goel M."/>
            <person name="Folz-Donahue K."/>
            <person name="Kukat C."/>
            <person name="Huettel B."/>
            <person name="Schneeberger K."/>
        </authorList>
    </citation>
    <scope>NUCLEOTIDE SEQUENCE [LARGE SCALE GENOMIC DNA]</scope>
    <source>
        <strain evidence="2">SolTubOtavaFocal</strain>
        <tissue evidence="2">Leaves</tissue>
    </source>
</reference>
<proteinExistence type="predicted"/>
<keyword evidence="3" id="KW-1185">Reference proteome</keyword>
<dbReference type="EMBL" id="JAIVGD010000001">
    <property type="protein sequence ID" value="KAH0781725.1"/>
    <property type="molecule type" value="Genomic_DNA"/>
</dbReference>
<feature type="compositionally biased region" description="Polar residues" evidence="1">
    <location>
        <begin position="28"/>
        <end position="50"/>
    </location>
</feature>
<sequence>MQTIHSDSAYKAFAGKDSKKSTLEMPLRQSSQDLRRTLASSDVQYPTSDSNVEDQQDSCPFTNFWISMHVSEAETRHQMDTLKERHGPALFHFHFRFSATR</sequence>
<protein>
    <submittedName>
        <fullName evidence="2">Uncharacterized protein</fullName>
    </submittedName>
</protein>